<dbReference type="PANTHER" id="PTHR33281">
    <property type="entry name" value="UPF0187 PROTEIN YNEE"/>
    <property type="match status" value="1"/>
</dbReference>
<evidence type="ECO:0000256" key="7">
    <source>
        <dbReference type="SAM" id="MobiDB-lite"/>
    </source>
</evidence>
<keyword evidence="10" id="KW-1185">Reference proteome</keyword>
<feature type="transmembrane region" description="Helical" evidence="8">
    <location>
        <begin position="55"/>
        <end position="74"/>
    </location>
</feature>
<evidence type="ECO:0000256" key="5">
    <source>
        <dbReference type="ARBA" id="ARBA00023065"/>
    </source>
</evidence>
<dbReference type="Proteomes" id="UP001642484">
    <property type="component" value="Unassembled WGS sequence"/>
</dbReference>
<evidence type="ECO:0000256" key="8">
    <source>
        <dbReference type="SAM" id="Phobius"/>
    </source>
</evidence>
<keyword evidence="2" id="KW-0813">Transport</keyword>
<comment type="subcellular location">
    <subcellularLocation>
        <location evidence="1">Membrane</location>
        <topology evidence="1">Multi-pass membrane protein</topology>
    </subcellularLocation>
</comment>
<comment type="caution">
    <text evidence="9">The sequence shown here is derived from an EMBL/GenBank/DDBJ whole genome shotgun (WGS) entry which is preliminary data.</text>
</comment>
<dbReference type="PANTHER" id="PTHR33281:SF20">
    <property type="match status" value="1"/>
</dbReference>
<evidence type="ECO:0000256" key="4">
    <source>
        <dbReference type="ARBA" id="ARBA00022989"/>
    </source>
</evidence>
<feature type="compositionally biased region" description="Basic and acidic residues" evidence="7">
    <location>
        <begin position="2115"/>
        <end position="2129"/>
    </location>
</feature>
<feature type="region of interest" description="Disordered" evidence="7">
    <location>
        <begin position="2034"/>
        <end position="2056"/>
    </location>
</feature>
<evidence type="ECO:0000256" key="1">
    <source>
        <dbReference type="ARBA" id="ARBA00004141"/>
    </source>
</evidence>
<organism evidence="9 10">
    <name type="scientific">Durusdinium trenchii</name>
    <dbReference type="NCBI Taxonomy" id="1381693"/>
    <lineage>
        <taxon>Eukaryota</taxon>
        <taxon>Sar</taxon>
        <taxon>Alveolata</taxon>
        <taxon>Dinophyceae</taxon>
        <taxon>Suessiales</taxon>
        <taxon>Symbiodiniaceae</taxon>
        <taxon>Durusdinium</taxon>
    </lineage>
</organism>
<dbReference type="InterPro" id="IPR044669">
    <property type="entry name" value="YneE/VCCN1/2-like"/>
</dbReference>
<dbReference type="EMBL" id="CAXAMN010004858">
    <property type="protein sequence ID" value="CAK9011266.1"/>
    <property type="molecule type" value="Genomic_DNA"/>
</dbReference>
<evidence type="ECO:0000256" key="3">
    <source>
        <dbReference type="ARBA" id="ARBA00022692"/>
    </source>
</evidence>
<keyword evidence="6 8" id="KW-0472">Membrane</keyword>
<keyword evidence="3 8" id="KW-0812">Transmembrane</keyword>
<protein>
    <submittedName>
        <fullName evidence="9">Uncharacterized protein</fullName>
    </submittedName>
</protein>
<evidence type="ECO:0000256" key="2">
    <source>
        <dbReference type="ARBA" id="ARBA00022448"/>
    </source>
</evidence>
<feature type="compositionally biased region" description="Basic and acidic residues" evidence="7">
    <location>
        <begin position="2037"/>
        <end position="2050"/>
    </location>
</feature>
<gene>
    <name evidence="9" type="ORF">CCMP2556_LOCUS10384</name>
</gene>
<evidence type="ECO:0000256" key="6">
    <source>
        <dbReference type="ARBA" id="ARBA00023136"/>
    </source>
</evidence>
<name>A0ABP0JA96_9DINO</name>
<feature type="compositionally biased region" description="Basic and acidic residues" evidence="7">
    <location>
        <begin position="443"/>
        <end position="459"/>
    </location>
</feature>
<dbReference type="Pfam" id="PF25539">
    <property type="entry name" value="Bestrophin_2"/>
    <property type="match status" value="1"/>
</dbReference>
<proteinExistence type="predicted"/>
<keyword evidence="5" id="KW-0406">Ion transport</keyword>
<feature type="compositionally biased region" description="Basic and acidic residues" evidence="7">
    <location>
        <begin position="1825"/>
        <end position="1834"/>
    </location>
</feature>
<accession>A0ABP0JA96</accession>
<evidence type="ECO:0000313" key="9">
    <source>
        <dbReference type="EMBL" id="CAK9011266.1"/>
    </source>
</evidence>
<feature type="region of interest" description="Disordered" evidence="7">
    <location>
        <begin position="1806"/>
        <end position="1849"/>
    </location>
</feature>
<feature type="region of interest" description="Disordered" evidence="7">
    <location>
        <begin position="343"/>
        <end position="368"/>
    </location>
</feature>
<feature type="region of interest" description="Disordered" evidence="7">
    <location>
        <begin position="2099"/>
        <end position="2129"/>
    </location>
</feature>
<feature type="region of interest" description="Disordered" evidence="7">
    <location>
        <begin position="431"/>
        <end position="459"/>
    </location>
</feature>
<feature type="transmembrane region" description="Helical" evidence="8">
    <location>
        <begin position="21"/>
        <end position="43"/>
    </location>
</feature>
<sequence>MIDYKHGVWGMGVLVRLRGSVIPKALVWSLPCAFITVLLHQLWDTEKGTGNVEMEGITTMWSSFSFVLGFLIVFRSNQAYSRFWESVTLFQQTSGEWTSALSNLLSFCSADEEMKHEVEKFQQFLIKLLSLLHCSALQTMCDLDDDSLEILSVSGISEKSLLHLKNSPDRAETVLLWIERLIIEANNRNLFEVPPPILSRAFQELSRGMVGVTNVRKIRMVPFPFPYSQYLSLMLIAHWIMTPVVACHLVVRPWWAGIIVFVVSTSFWTLFYIAQEIDQPFGEDANDLPVREMQKAFNEKLEFFSEPLSYTLPDFTLRTQTHKKTQVLNSSFTFRTSSQSLSNVDVEEGRSESSQAMSSPRPEEETSMQVLTAGGFSVVGPDEVVDMSVDDQLNLQELQVLIQGILPANSDVAGLWQELEQQSILLPEVPKKAAAGGAGAGRGAERSDQPSDRPREEEVNKQRLWGYLCARFSVQMRCEESAMRRLSESGEILKFAWGDAADKWNLQIYNARYRWMRKSDCVQLGRAWRFLCKHPHTRTMECDVEEKRKEYSSLLFKSIHLHTLVPQLLGNRKTALVDKVSAHVHASLLESSSLDALDESFANHICWCSDMGVESALPSFHVLSAEKVMPAWLQPSRVNVHEPDDDHFEDGVLVNLESANCKSSPLMPQAISVPGICHAIHNATGRLNSAFHGFEDFLGKLKSLYQFLGSPPCCNRFVEVVMRGTLHYERAKELFLRRLTSIYTERWNIAAICLEESLPLLLFLRTHWDDVRFLRNADDDGPSDACMKDGWSPKELTIIVQDSYFLAFWRMQLAIRKQLLHFTSWAEGCSCHGGSLVESFMNEHESEVSFEHVLKAEIVCPAGIPCRCPMAGCQAPFLAADNFSDFERKLDSTCQEFMSNCQERLTSEQWSSLLAEWQHGSKVVLEEVKARLSFFSHLPWIVFGGCHPMPDVARKALAKAKKLWDDLPSNAREAQHPIARNLFDGEQETLTQELASFISSSDQVLEDFPALEAFLAPFTFVQVAERLIEAAHKDLGQTRPKNFSVTWLSLNMRMPELNKHLAMDPHAFPMLVEAFSEARQLAKFAEMFPCHRNHPDLIKIGRSKDKHAFFAFARQALYRDSRMQFATNQEAESIHNQESKKASQSFVPSPAHIPSMQTLVSYRFAQEMSDGGYLLTASAIQRMEFLRSLESPLCLCKVGIGALADLSDLQLFVQMRSKGWEWSLMPVKQQKERVYKIGDCPPESIVLAQELTENPPALIKTDEELDAEVASSAKPLKKLSKGLDKKDSKKGLALEICGYVPQAFDDEPCHMQELLAWPSQVADTMVDACHELEAESNLRDWFDMQAIPVGPKLFVTTHYTGLGTVEHCIERLAKTFHCPSPCFHSAHEIDSAARELLLHSKHCPNHIFGDLCAQFDASVVERMEWVCWVMAKRAGELKDQGVSGKALKVALEQANRRCMEKLIHVAAEACKSNKVHAHGYCYKHCTMCPFFPEIQEGDKVLEAGGNTCVAFSPQGCHGRWLHRSGVVAAMWLARTRHRAVDFVLQECSSFFNTEEAFRCAFPPPEFRTHVVKLKCEDVGVPMIRWRNYSWTINTETVELEKPINRENFLQCCSSSPCLDGHSFFIAPQWMIQDHLRAKLLKVKGVLCDPGAVLPMDIALDVGSKLRLEDYQRLLGSPDILTRKMVGVVDLSQNVCVRQRLSTNLPSFLCQSCIWSQWHGRMMLPLEMMVAMGWPISGLAENPIDSPWTLEYLSKFRSSEIVKMTGNQMHCRVVGSFLAYCLAMTKPRQKLLEKTVPDSIDEEIRAACAEPDSKPTGTKRGRPKKRCADEAEGTDKQALQAKPQPKKRAKHGVQSCKGCKKKISAEQQATNFPGCVPCKRALDNITKLASRQGEQAVKFVREQREDPDKCFAMVQSYFEVCPECEPGAAKNKKRGSWSIVKYQERIVAASGFVKDKVGEMMGKKLYLEFAQTIRGGRKTDDQAAAQWAEWESRLEAGDKDLFFDHMGENGSLRFWIHTGDEVRFRTSYLQEKAVTMDGESKKNGSQEDVDRLKKKVTSKHDPIADQIQICQAIVRNGEAAFQGQDGFLVDVMELAQIAEKVKDQNPDEENGVDGNGKSESETSPEKVKPWVDRDRVVSSTMRSCDAQIKVFKLKCQQGLSECKEKLEGYQQSKDADFQKTFAGEIKLLENRVEEKNDEDEVKAYIARFAGVTASEEVLDAAVGANPVELGKEVTAEIAAIRSPLAQLLAATTRAQKSVKSAVDQLAKREAKQQAAASKAKKADEANNATNPLFDQGAAAAKAIPRVAPGPGVTLEVSKPFCVSAATWVSDFMGDGKSSRKEVDGFKDGFDAARAKSKGTRISKAFAEDENMKEVTSYIASLFKDSNVMVPAENWSDALKSTLVLGMFGIDVGYDKASSEFLGTATCRITLEGTRVVMMTEMLQLHGFMQRKGVTAANVGKMSAFFRSMSVSVLQEFQKECTLWTCTVGQGDCLFAPYGFLVAERVQQNTIGIRVPVLCKSSSHDNSLVALKKKADDLARELNEGASLPEAEKKKVAHEKALVSDLMQAIQVSV</sequence>
<reference evidence="9 10" key="1">
    <citation type="submission" date="2024-02" db="EMBL/GenBank/DDBJ databases">
        <authorList>
            <person name="Chen Y."/>
            <person name="Shah S."/>
            <person name="Dougan E. K."/>
            <person name="Thang M."/>
            <person name="Chan C."/>
        </authorList>
    </citation>
    <scope>NUCLEOTIDE SEQUENCE [LARGE SCALE GENOMIC DNA]</scope>
</reference>
<feature type="transmembrane region" description="Helical" evidence="8">
    <location>
        <begin position="254"/>
        <end position="274"/>
    </location>
</feature>
<evidence type="ECO:0000313" key="10">
    <source>
        <dbReference type="Proteomes" id="UP001642484"/>
    </source>
</evidence>
<keyword evidence="4 8" id="KW-1133">Transmembrane helix</keyword>